<reference evidence="1" key="1">
    <citation type="submission" date="2020-05" db="EMBL/GenBank/DDBJ databases">
        <title>Large-scale comparative analyses of tick genomes elucidate their genetic diversity and vector capacities.</title>
        <authorList>
            <person name="Jia N."/>
            <person name="Wang J."/>
            <person name="Shi W."/>
            <person name="Du L."/>
            <person name="Sun Y."/>
            <person name="Zhan W."/>
            <person name="Jiang J."/>
            <person name="Wang Q."/>
            <person name="Zhang B."/>
            <person name="Ji P."/>
            <person name="Sakyi L.B."/>
            <person name="Cui X."/>
            <person name="Yuan T."/>
            <person name="Jiang B."/>
            <person name="Yang W."/>
            <person name="Lam T.T.-Y."/>
            <person name="Chang Q."/>
            <person name="Ding S."/>
            <person name="Wang X."/>
            <person name="Zhu J."/>
            <person name="Ruan X."/>
            <person name="Zhao L."/>
            <person name="Wei J."/>
            <person name="Que T."/>
            <person name="Du C."/>
            <person name="Cheng J."/>
            <person name="Dai P."/>
            <person name="Han X."/>
            <person name="Huang E."/>
            <person name="Gao Y."/>
            <person name="Liu J."/>
            <person name="Shao H."/>
            <person name="Ye R."/>
            <person name="Li L."/>
            <person name="Wei W."/>
            <person name="Wang X."/>
            <person name="Wang C."/>
            <person name="Yang T."/>
            <person name="Huo Q."/>
            <person name="Li W."/>
            <person name="Guo W."/>
            <person name="Chen H."/>
            <person name="Zhou L."/>
            <person name="Ni X."/>
            <person name="Tian J."/>
            <person name="Zhou Y."/>
            <person name="Sheng Y."/>
            <person name="Liu T."/>
            <person name="Pan Y."/>
            <person name="Xia L."/>
            <person name="Li J."/>
            <person name="Zhao F."/>
            <person name="Cao W."/>
        </authorList>
    </citation>
    <scope>NUCLEOTIDE SEQUENCE</scope>
    <source>
        <strain evidence="1">Hyas-2018</strain>
    </source>
</reference>
<proteinExistence type="predicted"/>
<organism evidence="1 2">
    <name type="scientific">Hyalomma asiaticum</name>
    <name type="common">Tick</name>
    <dbReference type="NCBI Taxonomy" id="266040"/>
    <lineage>
        <taxon>Eukaryota</taxon>
        <taxon>Metazoa</taxon>
        <taxon>Ecdysozoa</taxon>
        <taxon>Arthropoda</taxon>
        <taxon>Chelicerata</taxon>
        <taxon>Arachnida</taxon>
        <taxon>Acari</taxon>
        <taxon>Parasitiformes</taxon>
        <taxon>Ixodida</taxon>
        <taxon>Ixodoidea</taxon>
        <taxon>Ixodidae</taxon>
        <taxon>Hyalomminae</taxon>
        <taxon>Hyalomma</taxon>
    </lineage>
</organism>
<dbReference type="Proteomes" id="UP000821845">
    <property type="component" value="Chromosome 1"/>
</dbReference>
<accession>A0ACB7TFE2</accession>
<comment type="caution">
    <text evidence="1">The sequence shown here is derived from an EMBL/GenBank/DDBJ whole genome shotgun (WGS) entry which is preliminary data.</text>
</comment>
<keyword evidence="2" id="KW-1185">Reference proteome</keyword>
<protein>
    <submittedName>
        <fullName evidence="1">Uncharacterized protein</fullName>
    </submittedName>
</protein>
<gene>
    <name evidence="1" type="ORF">HPB50_009735</name>
</gene>
<evidence type="ECO:0000313" key="2">
    <source>
        <dbReference type="Proteomes" id="UP000821845"/>
    </source>
</evidence>
<name>A0ACB7TFE2_HYAAI</name>
<evidence type="ECO:0000313" key="1">
    <source>
        <dbReference type="EMBL" id="KAH6945740.1"/>
    </source>
</evidence>
<sequence length="111" mass="12078">MPFSFAAGGPALVAPHYNVSLMHLGQPRQLEPSCPPQDVVPTTNQYRRGQLREHVHASSGTPSTQDRLDRTAGELRSQIPDEFIGNYAAVRSLSADFNFSALRTTSPTSPT</sequence>
<dbReference type="EMBL" id="CM023481">
    <property type="protein sequence ID" value="KAH6945740.1"/>
    <property type="molecule type" value="Genomic_DNA"/>
</dbReference>